<protein>
    <submittedName>
        <fullName evidence="3">SAM-dependent methyltransferase</fullName>
        <ecNumber evidence="3">2.1.1.-</ecNumber>
    </submittedName>
</protein>
<comment type="caution">
    <text evidence="3">The sequence shown here is derived from an EMBL/GenBank/DDBJ whole genome shotgun (WGS) entry which is preliminary data.</text>
</comment>
<dbReference type="SUPFAM" id="SSF53335">
    <property type="entry name" value="S-adenosyl-L-methionine-dependent methyltransferases"/>
    <property type="match status" value="1"/>
</dbReference>
<dbReference type="PANTHER" id="PTHR12049">
    <property type="entry name" value="PROTEIN ARGININE METHYLTRANSFERASE NDUFAF7, MITOCHONDRIAL"/>
    <property type="match status" value="1"/>
</dbReference>
<organism evidence="3 4">
    <name type="scientific">Fictibacillus terranigra</name>
    <dbReference type="NCBI Taxonomy" id="3058424"/>
    <lineage>
        <taxon>Bacteria</taxon>
        <taxon>Bacillati</taxon>
        <taxon>Bacillota</taxon>
        <taxon>Bacilli</taxon>
        <taxon>Bacillales</taxon>
        <taxon>Fictibacillaceae</taxon>
        <taxon>Fictibacillus</taxon>
    </lineage>
</organism>
<keyword evidence="2 3" id="KW-0808">Transferase</keyword>
<dbReference type="RefSeq" id="WP_290400844.1">
    <property type="nucleotide sequence ID" value="NZ_JAUHLN010000003.1"/>
</dbReference>
<dbReference type="EMBL" id="JAUHLN010000003">
    <property type="protein sequence ID" value="MDN4074737.1"/>
    <property type="molecule type" value="Genomic_DNA"/>
</dbReference>
<proteinExistence type="predicted"/>
<dbReference type="PANTHER" id="PTHR12049:SF7">
    <property type="entry name" value="PROTEIN ARGININE METHYLTRANSFERASE NDUFAF7, MITOCHONDRIAL"/>
    <property type="match status" value="1"/>
</dbReference>
<evidence type="ECO:0000256" key="1">
    <source>
        <dbReference type="ARBA" id="ARBA00022603"/>
    </source>
</evidence>
<dbReference type="EC" id="2.1.1.-" evidence="3"/>
<dbReference type="GO" id="GO:0032259">
    <property type="term" value="P:methylation"/>
    <property type="evidence" value="ECO:0007669"/>
    <property type="project" value="UniProtKB-KW"/>
</dbReference>
<gene>
    <name evidence="3" type="ORF">QYF49_17275</name>
</gene>
<evidence type="ECO:0000256" key="2">
    <source>
        <dbReference type="ARBA" id="ARBA00022679"/>
    </source>
</evidence>
<dbReference type="Proteomes" id="UP001168694">
    <property type="component" value="Unassembled WGS sequence"/>
</dbReference>
<keyword evidence="1 3" id="KW-0489">Methyltransferase</keyword>
<dbReference type="Gene3D" id="3.40.50.12710">
    <property type="match status" value="1"/>
</dbReference>
<evidence type="ECO:0000313" key="4">
    <source>
        <dbReference type="Proteomes" id="UP001168694"/>
    </source>
</evidence>
<dbReference type="InterPro" id="IPR038375">
    <property type="entry name" value="NDUFAF7_sf"/>
</dbReference>
<reference evidence="3" key="1">
    <citation type="submission" date="2023-06" db="EMBL/GenBank/DDBJ databases">
        <title>Draft Genome Sequences of Representative Paenibacillus Polymyxa, Bacillus cereus, Fictibacillus sp., and Brevibacillus agri Strains Isolated from Amazonian Dark Earth.</title>
        <authorList>
            <person name="Pellegrinetti T.A."/>
            <person name="Cunha I.C.M."/>
            <person name="Chaves M.G."/>
            <person name="Freitas A.S."/>
            <person name="Silva A.V.R."/>
            <person name="Tsai S.M."/>
            <person name="Mendes L.W."/>
        </authorList>
    </citation>
    <scope>NUCLEOTIDE SEQUENCE</scope>
    <source>
        <strain evidence="3">CENA-BCM004</strain>
    </source>
</reference>
<accession>A0ABT8EA40</accession>
<dbReference type="GO" id="GO:0008168">
    <property type="term" value="F:methyltransferase activity"/>
    <property type="evidence" value="ECO:0007669"/>
    <property type="project" value="UniProtKB-KW"/>
</dbReference>
<sequence length="350" mass="39753">MSSPDKAISYSDYMSLALYTPQLGYYQKEREKIGRNGDFYTSSAASEVFGAVWADVFYRVFQEQQLPFAVCEIGAGDGRFAKSVLNEWKAKGYPPLEYIAVESSPSHTRKIKDRFYEGPVTHFDSIDAMRAVRSSFQGILFANELLDAMPVDVVKKEVHGMAEIMVSIDNKGNLMELEKPLQNTELLMWIDEHIGDLSIGQTIEIPLAMTNWLTALYGWVEDGAVIFVDYGYTRQEWRMPQLLNGSLRGYYRHQQINDPLKFPGEMDLTSHIHWDCVKAMGEKAGFRAACFQGQSSFLLENGLLELLQDSSSLDPFSPVHKKNRAIRSLIMEDSISSYFQVLIQKKDGCR</sequence>
<dbReference type="Pfam" id="PF02636">
    <property type="entry name" value="Methyltransf_28"/>
    <property type="match status" value="1"/>
</dbReference>
<dbReference type="InterPro" id="IPR029063">
    <property type="entry name" value="SAM-dependent_MTases_sf"/>
</dbReference>
<name>A0ABT8EA40_9BACL</name>
<dbReference type="InterPro" id="IPR003788">
    <property type="entry name" value="NDUFAF7"/>
</dbReference>
<keyword evidence="4" id="KW-1185">Reference proteome</keyword>
<evidence type="ECO:0000313" key="3">
    <source>
        <dbReference type="EMBL" id="MDN4074737.1"/>
    </source>
</evidence>